<evidence type="ECO:0000256" key="2">
    <source>
        <dbReference type="SAM" id="MobiDB-lite"/>
    </source>
</evidence>
<sequence length="269" mass="29979">MQESREGRGMAGSKLVKIYETLCALKEQYGVIHGEEKDEDIARRLDDVIDCVHEFASTSLDDHESEVYAAAVKSCNEGQSDRHHEVSSSPSTDRTCEKPTSGQELKEQLKSYEARIAQLEEELDKSRKSHQAGGSLAAIQSPRNIDDLDTLRRYVLQAREMVHEKDEEIEELHRLMLEQRTVLEREMSSKMKVIMEDMEGQVGGSGAASGTGSKTKKGGKISAARYEEMASENARLKMQIQELRNALSSATRRSTNFLSGGSAKVRGVR</sequence>
<feature type="coiled-coil region" evidence="1">
    <location>
        <begin position="226"/>
        <end position="253"/>
    </location>
</feature>
<dbReference type="EnsemblProtists" id="EKX37137">
    <property type="protein sequence ID" value="EKX37137"/>
    <property type="gene ID" value="GUITHDRAFT_145239"/>
</dbReference>
<dbReference type="GeneID" id="17293898"/>
<organism evidence="3">
    <name type="scientific">Guillardia theta (strain CCMP2712)</name>
    <name type="common">Cryptophyte</name>
    <dbReference type="NCBI Taxonomy" id="905079"/>
    <lineage>
        <taxon>Eukaryota</taxon>
        <taxon>Cryptophyceae</taxon>
        <taxon>Pyrenomonadales</taxon>
        <taxon>Geminigeraceae</taxon>
        <taxon>Guillardia</taxon>
    </lineage>
</organism>
<dbReference type="Proteomes" id="UP000011087">
    <property type="component" value="Unassembled WGS sequence"/>
</dbReference>
<dbReference type="KEGG" id="gtt:GUITHDRAFT_145239"/>
<name>L1ILY2_GUITC</name>
<feature type="compositionally biased region" description="Polar residues" evidence="2">
    <location>
        <begin position="87"/>
        <end position="103"/>
    </location>
</feature>
<dbReference type="HOGENOM" id="CLU_1036058_0_0_1"/>
<accession>L1ILY2</accession>
<protein>
    <submittedName>
        <fullName evidence="3 4">Uncharacterized protein</fullName>
    </submittedName>
</protein>
<dbReference type="EMBL" id="JH993063">
    <property type="protein sequence ID" value="EKX37137.1"/>
    <property type="molecule type" value="Genomic_DNA"/>
</dbReference>
<dbReference type="AlphaFoldDB" id="L1ILY2"/>
<gene>
    <name evidence="3" type="ORF">GUITHDRAFT_145239</name>
</gene>
<keyword evidence="5" id="KW-1185">Reference proteome</keyword>
<reference evidence="5" key="2">
    <citation type="submission" date="2012-11" db="EMBL/GenBank/DDBJ databases">
        <authorList>
            <person name="Kuo A."/>
            <person name="Curtis B.A."/>
            <person name="Tanifuji G."/>
            <person name="Burki F."/>
            <person name="Gruber A."/>
            <person name="Irimia M."/>
            <person name="Maruyama S."/>
            <person name="Arias M.C."/>
            <person name="Ball S.G."/>
            <person name="Gile G.H."/>
            <person name="Hirakawa Y."/>
            <person name="Hopkins J.F."/>
            <person name="Rensing S.A."/>
            <person name="Schmutz J."/>
            <person name="Symeonidi A."/>
            <person name="Elias M."/>
            <person name="Eveleigh R.J."/>
            <person name="Herman E.K."/>
            <person name="Klute M.J."/>
            <person name="Nakayama T."/>
            <person name="Obornik M."/>
            <person name="Reyes-Prieto A."/>
            <person name="Armbrust E.V."/>
            <person name="Aves S.J."/>
            <person name="Beiko R.G."/>
            <person name="Coutinho P."/>
            <person name="Dacks J.B."/>
            <person name="Durnford D.G."/>
            <person name="Fast N.M."/>
            <person name="Green B.R."/>
            <person name="Grisdale C."/>
            <person name="Hempe F."/>
            <person name="Henrissat B."/>
            <person name="Hoppner M.P."/>
            <person name="Ishida K.-I."/>
            <person name="Kim E."/>
            <person name="Koreny L."/>
            <person name="Kroth P.G."/>
            <person name="Liu Y."/>
            <person name="Malik S.-B."/>
            <person name="Maier U.G."/>
            <person name="McRose D."/>
            <person name="Mock T."/>
            <person name="Neilson J.A."/>
            <person name="Onodera N.T."/>
            <person name="Poole A.M."/>
            <person name="Pritham E.J."/>
            <person name="Richards T.A."/>
            <person name="Rocap G."/>
            <person name="Roy S.W."/>
            <person name="Sarai C."/>
            <person name="Schaack S."/>
            <person name="Shirato S."/>
            <person name="Slamovits C.H."/>
            <person name="Spencer D.F."/>
            <person name="Suzuki S."/>
            <person name="Worden A.Z."/>
            <person name="Zauner S."/>
            <person name="Barry K."/>
            <person name="Bell C."/>
            <person name="Bharti A.K."/>
            <person name="Crow J.A."/>
            <person name="Grimwood J."/>
            <person name="Kramer R."/>
            <person name="Lindquist E."/>
            <person name="Lucas S."/>
            <person name="Salamov A."/>
            <person name="McFadden G.I."/>
            <person name="Lane C.E."/>
            <person name="Keeling P.J."/>
            <person name="Gray M.W."/>
            <person name="Grigoriev I.V."/>
            <person name="Archibald J.M."/>
        </authorList>
    </citation>
    <scope>NUCLEOTIDE SEQUENCE</scope>
    <source>
        <strain evidence="5">CCMP2712</strain>
    </source>
</reference>
<dbReference type="RefSeq" id="XP_005824117.1">
    <property type="nucleotide sequence ID" value="XM_005824060.1"/>
</dbReference>
<evidence type="ECO:0000313" key="5">
    <source>
        <dbReference type="Proteomes" id="UP000011087"/>
    </source>
</evidence>
<dbReference type="PaxDb" id="55529-EKX37137"/>
<feature type="region of interest" description="Disordered" evidence="2">
    <location>
        <begin position="201"/>
        <end position="220"/>
    </location>
</feature>
<feature type="region of interest" description="Disordered" evidence="2">
    <location>
        <begin position="75"/>
        <end position="104"/>
    </location>
</feature>
<evidence type="ECO:0000313" key="3">
    <source>
        <dbReference type="EMBL" id="EKX37137.1"/>
    </source>
</evidence>
<evidence type="ECO:0000313" key="4">
    <source>
        <dbReference type="EnsemblProtists" id="EKX37137"/>
    </source>
</evidence>
<reference evidence="3 5" key="1">
    <citation type="journal article" date="2012" name="Nature">
        <title>Algal genomes reveal evolutionary mosaicism and the fate of nucleomorphs.</title>
        <authorList>
            <consortium name="DOE Joint Genome Institute"/>
            <person name="Curtis B.A."/>
            <person name="Tanifuji G."/>
            <person name="Burki F."/>
            <person name="Gruber A."/>
            <person name="Irimia M."/>
            <person name="Maruyama S."/>
            <person name="Arias M.C."/>
            <person name="Ball S.G."/>
            <person name="Gile G.H."/>
            <person name="Hirakawa Y."/>
            <person name="Hopkins J.F."/>
            <person name="Kuo A."/>
            <person name="Rensing S.A."/>
            <person name="Schmutz J."/>
            <person name="Symeonidi A."/>
            <person name="Elias M."/>
            <person name="Eveleigh R.J."/>
            <person name="Herman E.K."/>
            <person name="Klute M.J."/>
            <person name="Nakayama T."/>
            <person name="Obornik M."/>
            <person name="Reyes-Prieto A."/>
            <person name="Armbrust E.V."/>
            <person name="Aves S.J."/>
            <person name="Beiko R.G."/>
            <person name="Coutinho P."/>
            <person name="Dacks J.B."/>
            <person name="Durnford D.G."/>
            <person name="Fast N.M."/>
            <person name="Green B.R."/>
            <person name="Grisdale C.J."/>
            <person name="Hempel F."/>
            <person name="Henrissat B."/>
            <person name="Hoppner M.P."/>
            <person name="Ishida K."/>
            <person name="Kim E."/>
            <person name="Koreny L."/>
            <person name="Kroth P.G."/>
            <person name="Liu Y."/>
            <person name="Malik S.B."/>
            <person name="Maier U.G."/>
            <person name="McRose D."/>
            <person name="Mock T."/>
            <person name="Neilson J.A."/>
            <person name="Onodera N.T."/>
            <person name="Poole A.M."/>
            <person name="Pritham E.J."/>
            <person name="Richards T.A."/>
            <person name="Rocap G."/>
            <person name="Roy S.W."/>
            <person name="Sarai C."/>
            <person name="Schaack S."/>
            <person name="Shirato S."/>
            <person name="Slamovits C.H."/>
            <person name="Spencer D.F."/>
            <person name="Suzuki S."/>
            <person name="Worden A.Z."/>
            <person name="Zauner S."/>
            <person name="Barry K."/>
            <person name="Bell C."/>
            <person name="Bharti A.K."/>
            <person name="Crow J.A."/>
            <person name="Grimwood J."/>
            <person name="Kramer R."/>
            <person name="Lindquist E."/>
            <person name="Lucas S."/>
            <person name="Salamov A."/>
            <person name="McFadden G.I."/>
            <person name="Lane C.E."/>
            <person name="Keeling P.J."/>
            <person name="Gray M.W."/>
            <person name="Grigoriev I.V."/>
            <person name="Archibald J.M."/>
        </authorList>
    </citation>
    <scope>NUCLEOTIDE SEQUENCE</scope>
    <source>
        <strain evidence="3 5">CCMP2712</strain>
    </source>
</reference>
<keyword evidence="1" id="KW-0175">Coiled coil</keyword>
<evidence type="ECO:0000256" key="1">
    <source>
        <dbReference type="SAM" id="Coils"/>
    </source>
</evidence>
<proteinExistence type="predicted"/>
<reference evidence="4" key="3">
    <citation type="submission" date="2015-06" db="UniProtKB">
        <authorList>
            <consortium name="EnsemblProtists"/>
        </authorList>
    </citation>
    <scope>IDENTIFICATION</scope>
</reference>